<dbReference type="Proteomes" id="UP001165679">
    <property type="component" value="Unassembled WGS sequence"/>
</dbReference>
<organism evidence="6 7">
    <name type="scientific">Limobrevibacterium gyesilva</name>
    <dbReference type="NCBI Taxonomy" id="2991712"/>
    <lineage>
        <taxon>Bacteria</taxon>
        <taxon>Pseudomonadati</taxon>
        <taxon>Pseudomonadota</taxon>
        <taxon>Alphaproteobacteria</taxon>
        <taxon>Acetobacterales</taxon>
        <taxon>Acetobacteraceae</taxon>
        <taxon>Limobrevibacterium</taxon>
    </lineage>
</organism>
<proteinExistence type="inferred from homology"/>
<dbReference type="RefSeq" id="WP_264711944.1">
    <property type="nucleotide sequence ID" value="NZ_JAPDNT010000001.1"/>
</dbReference>
<comment type="similarity">
    <text evidence="2">Belongs to the RecX family.</text>
</comment>
<feature type="domain" description="RecX second three-helical" evidence="5">
    <location>
        <begin position="76"/>
        <end position="115"/>
    </location>
</feature>
<comment type="subcellular location">
    <subcellularLocation>
        <location evidence="1">Cytoplasm</location>
    </subcellularLocation>
</comment>
<dbReference type="GO" id="GO:0005737">
    <property type="term" value="C:cytoplasm"/>
    <property type="evidence" value="ECO:0007669"/>
    <property type="project" value="UniProtKB-SubCell"/>
</dbReference>
<dbReference type="InterPro" id="IPR036388">
    <property type="entry name" value="WH-like_DNA-bd_sf"/>
</dbReference>
<reference evidence="6" key="2">
    <citation type="submission" date="2022-10" db="EMBL/GenBank/DDBJ databases">
        <authorList>
            <person name="Trinh H.N."/>
        </authorList>
    </citation>
    <scope>NUCLEOTIDE SEQUENCE</scope>
    <source>
        <strain evidence="6">RN2-1</strain>
    </source>
</reference>
<evidence type="ECO:0000313" key="7">
    <source>
        <dbReference type="Proteomes" id="UP001165679"/>
    </source>
</evidence>
<dbReference type="InterPro" id="IPR053924">
    <property type="entry name" value="RecX_HTH_2nd"/>
</dbReference>
<gene>
    <name evidence="6" type="ORF">OL599_02190</name>
</gene>
<comment type="caution">
    <text evidence="6">The sequence shown here is derived from an EMBL/GenBank/DDBJ whole genome shotgun (WGS) entry which is preliminary data.</text>
</comment>
<evidence type="ECO:0000313" key="6">
    <source>
        <dbReference type="EMBL" id="MCW3473375.1"/>
    </source>
</evidence>
<sequence length="191" mass="20413">MTETHPGPPTEAALHEAALAHLARYATTQAGLVRVLDRRVDRWARAAASPDPDAVLAAKRAVRAVVARLAAAGVVNDAAFAESRARSLTRSGRSRRAVAAHLAARGVAAETVARAVPGDAETELAAALSFARRRRIGPFRRMCDDEAAMADIHRRELGVLARAGFPQDVASRALRMAEDEAEALVNRLRQS</sequence>
<evidence type="ECO:0000256" key="4">
    <source>
        <dbReference type="ARBA" id="ARBA00022490"/>
    </source>
</evidence>
<reference evidence="6" key="1">
    <citation type="submission" date="2022-09" db="EMBL/GenBank/DDBJ databases">
        <title>Rhodovastum sp. nov. RN2-1 isolated from soil in Seongnam, South Korea.</title>
        <authorList>
            <person name="Le N.T."/>
        </authorList>
    </citation>
    <scope>NUCLEOTIDE SEQUENCE</scope>
    <source>
        <strain evidence="6">RN2-1</strain>
    </source>
</reference>
<evidence type="ECO:0000256" key="1">
    <source>
        <dbReference type="ARBA" id="ARBA00004496"/>
    </source>
</evidence>
<dbReference type="Gene3D" id="1.10.10.10">
    <property type="entry name" value="Winged helix-like DNA-binding domain superfamily/Winged helix DNA-binding domain"/>
    <property type="match status" value="1"/>
</dbReference>
<name>A0AA42CG16_9PROT</name>
<evidence type="ECO:0000256" key="2">
    <source>
        <dbReference type="ARBA" id="ARBA00009695"/>
    </source>
</evidence>
<accession>A0AA42CG16</accession>
<keyword evidence="7" id="KW-1185">Reference proteome</keyword>
<protein>
    <recommendedName>
        <fullName evidence="3">Regulatory protein RecX</fullName>
    </recommendedName>
</protein>
<evidence type="ECO:0000259" key="5">
    <source>
        <dbReference type="Pfam" id="PF02631"/>
    </source>
</evidence>
<dbReference type="Pfam" id="PF02631">
    <property type="entry name" value="RecX_HTH2"/>
    <property type="match status" value="1"/>
</dbReference>
<dbReference type="EMBL" id="JAPDNT010000001">
    <property type="protein sequence ID" value="MCW3473375.1"/>
    <property type="molecule type" value="Genomic_DNA"/>
</dbReference>
<dbReference type="AlphaFoldDB" id="A0AA42CG16"/>
<keyword evidence="4" id="KW-0963">Cytoplasm</keyword>
<evidence type="ECO:0000256" key="3">
    <source>
        <dbReference type="ARBA" id="ARBA00018111"/>
    </source>
</evidence>